<keyword evidence="2" id="KW-1185">Reference proteome</keyword>
<organism evidence="1 2">
    <name type="scientific">Pseudonocardia xishanensis</name>
    <dbReference type="NCBI Taxonomy" id="630995"/>
    <lineage>
        <taxon>Bacteria</taxon>
        <taxon>Bacillati</taxon>
        <taxon>Actinomycetota</taxon>
        <taxon>Actinomycetes</taxon>
        <taxon>Pseudonocardiales</taxon>
        <taxon>Pseudonocardiaceae</taxon>
        <taxon>Pseudonocardia</taxon>
    </lineage>
</organism>
<evidence type="ECO:0000313" key="1">
    <source>
        <dbReference type="EMBL" id="GAA4549209.1"/>
    </source>
</evidence>
<comment type="caution">
    <text evidence="1">The sequence shown here is derived from an EMBL/GenBank/DDBJ whole genome shotgun (WGS) entry which is preliminary data.</text>
</comment>
<reference evidence="2" key="1">
    <citation type="journal article" date="2019" name="Int. J. Syst. Evol. Microbiol.">
        <title>The Global Catalogue of Microorganisms (GCM) 10K type strain sequencing project: providing services to taxonomists for standard genome sequencing and annotation.</title>
        <authorList>
            <consortium name="The Broad Institute Genomics Platform"/>
            <consortium name="The Broad Institute Genome Sequencing Center for Infectious Disease"/>
            <person name="Wu L."/>
            <person name="Ma J."/>
        </authorList>
    </citation>
    <scope>NUCLEOTIDE SEQUENCE [LARGE SCALE GENOMIC DNA]</scope>
    <source>
        <strain evidence="2">JCM 17906</strain>
    </source>
</reference>
<dbReference type="Proteomes" id="UP001501598">
    <property type="component" value="Unassembled WGS sequence"/>
</dbReference>
<name>A0ABP8RU03_9PSEU</name>
<accession>A0ABP8RU03</accession>
<dbReference type="EMBL" id="BAABGT010000047">
    <property type="protein sequence ID" value="GAA4549209.1"/>
    <property type="molecule type" value="Genomic_DNA"/>
</dbReference>
<sequence>MDPAAVCLVGEDGPGSAAPVQLAYRVWVVAAQSIPTKYKCRAGRLTTVDPGRHSTVPTTEAS</sequence>
<gene>
    <name evidence="1" type="ORF">GCM10023175_36880</name>
</gene>
<evidence type="ECO:0000313" key="2">
    <source>
        <dbReference type="Proteomes" id="UP001501598"/>
    </source>
</evidence>
<protein>
    <submittedName>
        <fullName evidence="1">Uncharacterized protein</fullName>
    </submittedName>
</protein>
<proteinExistence type="predicted"/>